<feature type="compositionally biased region" description="Pro residues" evidence="1">
    <location>
        <begin position="16"/>
        <end position="25"/>
    </location>
</feature>
<feature type="domain" description="DUF402" evidence="2">
    <location>
        <begin position="88"/>
        <end position="206"/>
    </location>
</feature>
<gene>
    <name evidence="3" type="ORF">I8D64_09835</name>
</gene>
<keyword evidence="4" id="KW-1185">Reference proteome</keyword>
<dbReference type="EMBL" id="JAEDAJ010000004">
    <property type="protein sequence ID" value="MBK0331703.1"/>
    <property type="molecule type" value="Genomic_DNA"/>
</dbReference>
<evidence type="ECO:0000256" key="1">
    <source>
        <dbReference type="SAM" id="MobiDB-lite"/>
    </source>
</evidence>
<evidence type="ECO:0000313" key="3">
    <source>
        <dbReference type="EMBL" id="MBK0331703.1"/>
    </source>
</evidence>
<comment type="caution">
    <text evidence="3">The sequence shown here is derived from an EMBL/GenBank/DDBJ whole genome shotgun (WGS) entry which is preliminary data.</text>
</comment>
<accession>A0ABS1BAR3</accession>
<dbReference type="InterPro" id="IPR007295">
    <property type="entry name" value="DUF402"/>
</dbReference>
<dbReference type="Pfam" id="PF04167">
    <property type="entry name" value="DUF402"/>
    <property type="match status" value="1"/>
</dbReference>
<proteinExistence type="predicted"/>
<dbReference type="SUPFAM" id="SSF159234">
    <property type="entry name" value="FomD-like"/>
    <property type="match status" value="1"/>
</dbReference>
<dbReference type="Gene3D" id="2.40.380.10">
    <property type="entry name" value="FomD-like"/>
    <property type="match status" value="1"/>
</dbReference>
<protein>
    <submittedName>
        <fullName evidence="3">DUF402 domain-containing protein</fullName>
    </submittedName>
</protein>
<name>A0ABS1BAR3_9MICO</name>
<feature type="region of interest" description="Disordered" evidence="1">
    <location>
        <begin position="1"/>
        <end position="27"/>
    </location>
</feature>
<evidence type="ECO:0000259" key="2">
    <source>
        <dbReference type="Pfam" id="PF04167"/>
    </source>
</evidence>
<sequence length="237" mass="25887">MATPTTGPFGDLPTAPYEPPVPPHAPGTDVVQRSVRDFPETGPAVGFAVGGTVLHDSEDLIVMMTVPGSAMAGRRGPGSGPNGRLVAPGDWDGSYELSAWRGSTVVRAHRPGEPWSIWRWHDGTDWTPRWYGNLEAPWRRTPLGYDMQDWALDVVAEGDPATDDWRVAMKDEDELAWFVDNGTATREIAERITEVGATVRGIFERREGLVGADWGAFVPPADAGLVTFPEGWQELRP</sequence>
<reference evidence="3 4" key="1">
    <citation type="submission" date="2020-12" db="EMBL/GenBank/DDBJ databases">
        <title>Brachybacterium sp. MASK1Z-5, whole genome shotgun sequence.</title>
        <authorList>
            <person name="Tuo L."/>
        </authorList>
    </citation>
    <scope>NUCLEOTIDE SEQUENCE [LARGE SCALE GENOMIC DNA]</scope>
    <source>
        <strain evidence="3 4">MASK1Z-5</strain>
    </source>
</reference>
<dbReference type="RefSeq" id="WP_200502319.1">
    <property type="nucleotide sequence ID" value="NZ_JAEDAJ010000004.1"/>
</dbReference>
<organism evidence="3 4">
    <name type="scientific">Brachybacterium halotolerans</name>
    <dbReference type="NCBI Taxonomy" id="2795215"/>
    <lineage>
        <taxon>Bacteria</taxon>
        <taxon>Bacillati</taxon>
        <taxon>Actinomycetota</taxon>
        <taxon>Actinomycetes</taxon>
        <taxon>Micrococcales</taxon>
        <taxon>Dermabacteraceae</taxon>
        <taxon>Brachybacterium</taxon>
    </lineage>
</organism>
<dbReference type="InterPro" id="IPR035930">
    <property type="entry name" value="FomD-like_sf"/>
</dbReference>
<dbReference type="Proteomes" id="UP000612352">
    <property type="component" value="Unassembled WGS sequence"/>
</dbReference>
<evidence type="ECO:0000313" key="4">
    <source>
        <dbReference type="Proteomes" id="UP000612352"/>
    </source>
</evidence>